<dbReference type="InterPro" id="IPR027417">
    <property type="entry name" value="P-loop_NTPase"/>
</dbReference>
<feature type="domain" description="TIR" evidence="4">
    <location>
        <begin position="1053"/>
        <end position="1215"/>
    </location>
</feature>
<evidence type="ECO:0000313" key="5">
    <source>
        <dbReference type="EMBL" id="KAL3747238.1"/>
    </source>
</evidence>
<proteinExistence type="predicted"/>
<dbReference type="InterPro" id="IPR044974">
    <property type="entry name" value="Disease_R_plants"/>
</dbReference>
<accession>A0ABD3L6N1</accession>
<dbReference type="InterPro" id="IPR035897">
    <property type="entry name" value="Toll_tir_struct_dom_sf"/>
</dbReference>
<evidence type="ECO:0000256" key="2">
    <source>
        <dbReference type="ARBA" id="ARBA00022821"/>
    </source>
</evidence>
<dbReference type="EMBL" id="JBJKBG010000003">
    <property type="protein sequence ID" value="KAL3747238.1"/>
    <property type="molecule type" value="Genomic_DNA"/>
</dbReference>
<dbReference type="InterPro" id="IPR036390">
    <property type="entry name" value="WH_DNA-bd_sf"/>
</dbReference>
<dbReference type="Pfam" id="PF23282">
    <property type="entry name" value="WHD_ROQ1"/>
    <property type="match status" value="1"/>
</dbReference>
<dbReference type="SUPFAM" id="SSF46785">
    <property type="entry name" value="Winged helix' DNA-binding domain"/>
    <property type="match status" value="1"/>
</dbReference>
<dbReference type="InterPro" id="IPR000157">
    <property type="entry name" value="TIR_dom"/>
</dbReference>
<evidence type="ECO:0000256" key="3">
    <source>
        <dbReference type="ARBA" id="ARBA00023027"/>
    </source>
</evidence>
<keyword evidence="1" id="KW-0677">Repeat</keyword>
<dbReference type="Gene3D" id="3.40.50.10140">
    <property type="entry name" value="Toll/interleukin-1 receptor homology (TIR) domain"/>
    <property type="match status" value="2"/>
</dbReference>
<dbReference type="Pfam" id="PF23286">
    <property type="entry name" value="LRR_13"/>
    <property type="match status" value="2"/>
</dbReference>
<sequence length="1806" mass="205933">VLPAFTKKRTLRKDKTMTQAIGESSRPYRYDVFLSFRGEDTRNGFTSYLHAALDQRGIAAFMDEEELWKGEEIAPAILRAIGESRISIVVFSKNYVSSSWCLDELVRIVECRDTMGQMVWPVFYKVDPSDVRKQRRRYGRALIDHEERLKSNGGDSEKVKRWREALTEAANISGWHLTTIAKATYNAFSHKFDCCSFLSNVRETCEKSAEGGLLQLQETLFSQLMWDDDLKLGNVHRGLSMIKNRLCKKKVLIVVDDVNQLIQLETLVGGCDWFGCGSRIIITTRDEHLLVAHHVESIYKVLVLYGMLSHNIVDYTKGLPLAIKVLGSFLQGRSLLEWKSALDKLRRVFNGEIFSVLRISFDRLDEYEKDIFLDIACFFKGESISYVTEILESCDLYPDGGIAVLMDKSLITIECGKLEMHDMIQEMGREIVRQQSLKEPGERSRLWSYEDALHVPTEGTLSPCRTFTPLHLNCLLIYVLPGTNKVEAIMLKLAAPEEVCFSAQAFTNMKRLRLFLVAMYTIQSYESLKSINFSHCTLLSEIPGVSSLLNLESLDLQECTNLVEVHQSLGLLEKVVHLNFLNYCNLRCFPSSLNSRFLENLILRGCSKLSRFPDILVQTKCLKELLLFETAIEELPSSVANLIELKVLYLTDCTNLKNLPCSIYTLHHLERIFIDGCLQLSKFLKCLCESSDCTNISLSLALPSVINLNVQRCSLLELSFLKNLHCMSFLTILDLSSNKFQLREILALPPNITSLLAKGCELLETCVDLSHMLRYNQDESPWLRRIEFFGCHKLIQDQCSSNCNMLLSRPIFRGLLGETRIDIFHPRNKIPRWFKHQSTTRLIRFPILLEGKIYGCVDCFSSLESNHVWLLYVPRRIMWGLDAKLLNLCNQFTILFQASEGTLRSCGAHLIISLEVAQLNFARKFWRREREWRCSLRHQPVSVQQARPFPVRSLVRWKEMASWIPNRSGDPDEEEVSLSSFDEDDSTVLTEGATASTRMPWDDLDKNEVLLGSSFEDRAWTAAFMDDEELRKAVEMIMPANFGAAVGASGRPYRYDVFLSFRGVDTHSDFAGHLHAALDQRGTDTFVDDEELRKGEEITSAIHRAIGESRISIVLFSEDHLSSGWCLYELVRIVRESNVIHSIVKSIWTELNRDQLPVPENVDAMDSHVSHMHTLLDMESNEVCMVGICGYGGVGKTTIAKATYNAFSHKLSVAAFFSMLEKLGKNLQMAYFSFERHLFLGVVLYTKSLPLAIKVLGSFLRGKSSFQWKNTLDELKRIFNGEIFSVLRMSFDGLDDYERDIFLDIACFFKGESISHTREILESCDLHPDGGIDMGREIVQRESPRKPGKRSRLWFCNDVLHILTNGTGTNKVEAIMLKLAAPEVHFSAHAFTNMKRLRIFLARNVSHSGDLIYFPAELRWLKWPDYSPPSVPFNTNLGKLVGLDLSKSSIRILGKEFKLFRHLRCVTFSHCKLLSETLDVLSLPNLESLDLEGCTNLLIYLNFLNWSNLSCFPNSLKSISLENRVFRGCSKVSRFPDILVPVKRLRTLALYETAIEELLSSVANLIKLQELYIRDRVDLKNFLVASIHCSILCIFFIDGCSQLSKFLEPMWRSNDYTNLSLPLALPSIIYLNMQRCSLLEVSFLQNLHCLSLLTILDLSESKFVSLTTCIKILALPQNITSLLAKDCELLETCVDLSHMLRYNQDESPWLKQIDFLAGLVGETRVDIIHPGSKIPKWFVHQSMRGLLRFPVSLELYCDIAGLAFCAIVDFANMKEASISCEIQLFVNNQEIYGCVDCFSSLESDRI</sequence>
<dbReference type="InterPro" id="IPR058546">
    <property type="entry name" value="RPS4B/Roq1-like_LRR"/>
</dbReference>
<dbReference type="FunFam" id="3.40.50.10140:FF:000007">
    <property type="entry name" value="Disease resistance protein (TIR-NBS-LRR class)"/>
    <property type="match status" value="1"/>
</dbReference>
<keyword evidence="6" id="KW-1185">Reference proteome</keyword>
<organism evidence="5 6">
    <name type="scientific">Eucalyptus globulus</name>
    <name type="common">Tasmanian blue gum</name>
    <dbReference type="NCBI Taxonomy" id="34317"/>
    <lineage>
        <taxon>Eukaryota</taxon>
        <taxon>Viridiplantae</taxon>
        <taxon>Streptophyta</taxon>
        <taxon>Embryophyta</taxon>
        <taxon>Tracheophyta</taxon>
        <taxon>Spermatophyta</taxon>
        <taxon>Magnoliopsida</taxon>
        <taxon>eudicotyledons</taxon>
        <taxon>Gunneridae</taxon>
        <taxon>Pentapetalae</taxon>
        <taxon>rosids</taxon>
        <taxon>malvids</taxon>
        <taxon>Myrtales</taxon>
        <taxon>Myrtaceae</taxon>
        <taxon>Myrtoideae</taxon>
        <taxon>Eucalypteae</taxon>
        <taxon>Eucalyptus</taxon>
    </lineage>
</organism>
<dbReference type="PRINTS" id="PR00364">
    <property type="entry name" value="DISEASERSIST"/>
</dbReference>
<dbReference type="Pfam" id="PF01582">
    <property type="entry name" value="TIR"/>
    <property type="match status" value="2"/>
</dbReference>
<gene>
    <name evidence="5" type="ORF">ACJRO7_016078</name>
</gene>
<evidence type="ECO:0000313" key="6">
    <source>
        <dbReference type="Proteomes" id="UP001634007"/>
    </source>
</evidence>
<dbReference type="SMART" id="SM00255">
    <property type="entry name" value="TIR"/>
    <property type="match status" value="2"/>
</dbReference>
<evidence type="ECO:0000256" key="1">
    <source>
        <dbReference type="ARBA" id="ARBA00022737"/>
    </source>
</evidence>
<name>A0ABD3L6N1_EUCGL</name>
<dbReference type="GO" id="GO:0006952">
    <property type="term" value="P:defense response"/>
    <property type="evidence" value="ECO:0007669"/>
    <property type="project" value="UniProtKB-KW"/>
</dbReference>
<keyword evidence="3" id="KW-0520">NAD</keyword>
<dbReference type="InterPro" id="IPR032675">
    <property type="entry name" value="LRR_dom_sf"/>
</dbReference>
<dbReference type="SUPFAM" id="SSF52058">
    <property type="entry name" value="L domain-like"/>
    <property type="match status" value="2"/>
</dbReference>
<feature type="domain" description="TIR" evidence="4">
    <location>
        <begin position="28"/>
        <end position="166"/>
    </location>
</feature>
<dbReference type="Gene3D" id="1.10.8.430">
    <property type="entry name" value="Helical domain of apoptotic protease-activating factors"/>
    <property type="match status" value="2"/>
</dbReference>
<dbReference type="PANTHER" id="PTHR11017">
    <property type="entry name" value="LEUCINE-RICH REPEAT-CONTAINING PROTEIN"/>
    <property type="match status" value="1"/>
</dbReference>
<dbReference type="SUPFAM" id="SSF52540">
    <property type="entry name" value="P-loop containing nucleoside triphosphate hydrolases"/>
    <property type="match status" value="2"/>
</dbReference>
<keyword evidence="2" id="KW-0611">Plant defense</keyword>
<dbReference type="PANTHER" id="PTHR11017:SF527">
    <property type="entry name" value="TMV RESISTANCE PROTEIN N-LIKE"/>
    <property type="match status" value="1"/>
</dbReference>
<reference evidence="5 6" key="1">
    <citation type="submission" date="2024-11" db="EMBL/GenBank/DDBJ databases">
        <title>Chromosome-level genome assembly of Eucalyptus globulus Labill. provides insights into its genome evolution.</title>
        <authorList>
            <person name="Li X."/>
        </authorList>
    </citation>
    <scope>NUCLEOTIDE SEQUENCE [LARGE SCALE GENOMIC DNA]</scope>
    <source>
        <strain evidence="5">CL2024</strain>
        <tissue evidence="5">Fresh tender leaves</tissue>
    </source>
</reference>
<dbReference type="InterPro" id="IPR058192">
    <property type="entry name" value="WHD_ROQ1-like"/>
</dbReference>
<dbReference type="Gene3D" id="3.40.50.300">
    <property type="entry name" value="P-loop containing nucleotide triphosphate hydrolases"/>
    <property type="match status" value="1"/>
</dbReference>
<evidence type="ECO:0000259" key="4">
    <source>
        <dbReference type="PROSITE" id="PS50104"/>
    </source>
</evidence>
<dbReference type="SUPFAM" id="SSF52200">
    <property type="entry name" value="Toll/Interleukin receptor TIR domain"/>
    <property type="match status" value="2"/>
</dbReference>
<dbReference type="Gene3D" id="3.80.10.10">
    <property type="entry name" value="Ribonuclease Inhibitor"/>
    <property type="match status" value="2"/>
</dbReference>
<comment type="caution">
    <text evidence="5">The sequence shown here is derived from an EMBL/GenBank/DDBJ whole genome shotgun (WGS) entry which is preliminary data.</text>
</comment>
<feature type="non-terminal residue" evidence="5">
    <location>
        <position position="1"/>
    </location>
</feature>
<dbReference type="Proteomes" id="UP001634007">
    <property type="component" value="Unassembled WGS sequence"/>
</dbReference>
<protein>
    <recommendedName>
        <fullName evidence="4">TIR domain-containing protein</fullName>
    </recommendedName>
</protein>
<dbReference type="InterPro" id="IPR042197">
    <property type="entry name" value="Apaf_helical"/>
</dbReference>
<dbReference type="PROSITE" id="PS50104">
    <property type="entry name" value="TIR"/>
    <property type="match status" value="2"/>
</dbReference>